<evidence type="ECO:0000313" key="4">
    <source>
        <dbReference type="Proteomes" id="UP000315496"/>
    </source>
</evidence>
<accession>A0A4Z1T6S9</accession>
<dbReference type="GO" id="GO:0046856">
    <property type="term" value="P:phosphatidylinositol dephosphorylation"/>
    <property type="evidence" value="ECO:0007669"/>
    <property type="project" value="InterPro"/>
</dbReference>
<dbReference type="Proteomes" id="UP000315496">
    <property type="component" value="Chromosome 2"/>
</dbReference>
<comment type="caution">
    <text evidence="3">The sequence shown here is derived from an EMBL/GenBank/DDBJ whole genome shotgun (WGS) entry which is preliminary data.</text>
</comment>
<feature type="domain" description="Inositol polyphosphate-related phosphatase" evidence="2">
    <location>
        <begin position="28"/>
        <end position="489"/>
    </location>
</feature>
<keyword evidence="4" id="KW-1185">Reference proteome</keyword>
<dbReference type="OrthoDB" id="7862313at2759"/>
<reference evidence="3 4" key="1">
    <citation type="submission" date="2019-05" db="EMBL/GenBank/DDBJ databases">
        <title>The compact genome of Giardia muris reveals important steps in the evolution of intestinal protozoan parasites.</title>
        <authorList>
            <person name="Xu F."/>
            <person name="Jimenez-Gonzalez A."/>
            <person name="Einarsson E."/>
            <person name="Astvaldsson A."/>
            <person name="Peirasmaki D."/>
            <person name="Eckmann L."/>
            <person name="Andersson J.O."/>
            <person name="Svard S.G."/>
            <person name="Jerlstrom-Hultqvist J."/>
        </authorList>
    </citation>
    <scope>NUCLEOTIDE SEQUENCE [LARGE SCALE GENOMIC DNA]</scope>
    <source>
        <strain evidence="3 4">Roberts-Thomson</strain>
    </source>
</reference>
<gene>
    <name evidence="3" type="ORF">GMRT_14400</name>
</gene>
<dbReference type="SMART" id="SM00128">
    <property type="entry name" value="IPPc"/>
    <property type="match status" value="1"/>
</dbReference>
<dbReference type="Gene3D" id="3.60.10.10">
    <property type="entry name" value="Endonuclease/exonuclease/phosphatase"/>
    <property type="match status" value="1"/>
</dbReference>
<feature type="region of interest" description="Disordered" evidence="1">
    <location>
        <begin position="327"/>
        <end position="351"/>
    </location>
</feature>
<dbReference type="Pfam" id="PF22669">
    <property type="entry name" value="Exo_endo_phos2"/>
    <property type="match status" value="2"/>
</dbReference>
<sequence length="974" mass="108874">MDIGEMYDQVSYFHRQLFLRAPKISLYQQATIFVGTYNVGTKKLPQSSLLKDWLTPALGAHICVIGLQEVDMSTKALMSGETARATPWIEAVSLALGQAYSITSKQMMGLLLILGVHSSIQNITTVEKYATCGVGLWGRGGNKGTVALTLRVADTRILFANLHLAADRGHGGARKRNQDLYRIATRLDMSPPPSGTTLFSRYQTESRPGIDSLDDYLLPDGSLNPQFTLKKSTTGDVLNPMFPKLFRGHDVVFLLGDLNYRLQTFSHPPHLILEDFLHDKTKGREIFLSIDQLSLQLNALHAPTYIPTYAIDDALFVDGNGKSAMDSIESDELAPDRSIDDSDCDDSESGPIDQAVPYYEEYLRTPVPICSYLYGFSEAPIHFDPTYKLLTMDKLEKKGVSESAPKLQPGMDLFSVLTDTKPDMDLDRYECDPEANKPRVPAYCDRILFRTISPDHQVVSHNYTSYPQLKLSDHRPVWFIGSLTIRSVDGEKLRVEEEAVRRNINIIDAELKPRYSLSTNSIDFGVVRYGTLHYQDVLLTNNHPVSACTLILDRSVTPPWIFLRPDFLVIPHKSAAYVRFHWLFNFYLIERRDAQEQFFTSIINTRFPSALNDPNLSLVSVENKRAFVLQRFIEAPWALHIRLVFVSGMKLGTSTRYNIIASEDIECAYQSALLHPLAQWMGLGNRTPKLDMIPPLISAARVYFQQTVIENTKGAFDITACQLMTSGAADILFANISVAGPQQIAAVVLSIRLGGTASELLQTYLNGLTLQGCTPFLSLISDGLEREAYMIYFYARAINGLEAFMSLPISSSVVNLRDDLQREFERLLSYTMKNVFGLSPLFQPVVLTPGTTQIDRAVHPTSVMHAIVDLLCSFPDSLIPESLYFRILAISHAPVQSQRKAAYGVVLTDTTYLVPSIVLELIKLFQLLLSQKVASIDVVIRTFVRLLARSGEPCGRDASELLFGSVLLTNQEED</sequence>
<dbReference type="SUPFAM" id="SSF56219">
    <property type="entry name" value="DNase I-like"/>
    <property type="match status" value="1"/>
</dbReference>
<dbReference type="InterPro" id="IPR046985">
    <property type="entry name" value="IP5"/>
</dbReference>
<dbReference type="GO" id="GO:0004439">
    <property type="term" value="F:phosphatidylinositol-4,5-bisphosphate 5-phosphatase activity"/>
    <property type="evidence" value="ECO:0007669"/>
    <property type="project" value="TreeGrafter"/>
</dbReference>
<dbReference type="InterPro" id="IPR000300">
    <property type="entry name" value="IPPc"/>
</dbReference>
<dbReference type="InterPro" id="IPR036691">
    <property type="entry name" value="Endo/exonu/phosph_ase_sf"/>
</dbReference>
<dbReference type="Gene3D" id="2.60.40.10">
    <property type="entry name" value="Immunoglobulins"/>
    <property type="match status" value="1"/>
</dbReference>
<organism evidence="3 4">
    <name type="scientific">Giardia muris</name>
    <dbReference type="NCBI Taxonomy" id="5742"/>
    <lineage>
        <taxon>Eukaryota</taxon>
        <taxon>Metamonada</taxon>
        <taxon>Diplomonadida</taxon>
        <taxon>Hexamitidae</taxon>
        <taxon>Giardiinae</taxon>
        <taxon>Giardia</taxon>
    </lineage>
</organism>
<evidence type="ECO:0000259" key="2">
    <source>
        <dbReference type="SMART" id="SM00128"/>
    </source>
</evidence>
<evidence type="ECO:0000256" key="1">
    <source>
        <dbReference type="SAM" id="MobiDB-lite"/>
    </source>
</evidence>
<dbReference type="EMBL" id="VDLU01000002">
    <property type="protein sequence ID" value="TNJ28249.1"/>
    <property type="molecule type" value="Genomic_DNA"/>
</dbReference>
<dbReference type="InterPro" id="IPR013783">
    <property type="entry name" value="Ig-like_fold"/>
</dbReference>
<evidence type="ECO:0000313" key="3">
    <source>
        <dbReference type="EMBL" id="TNJ28249.1"/>
    </source>
</evidence>
<dbReference type="AlphaFoldDB" id="A0A4Z1T6S9"/>
<proteinExistence type="predicted"/>
<name>A0A4Z1T6S9_GIAMU</name>
<dbReference type="PANTHER" id="PTHR11200:SF300">
    <property type="entry name" value="TYPE II INOSITOL 1,4,5-TRISPHOSPHATE 5-PHOSPHATASE"/>
    <property type="match status" value="1"/>
</dbReference>
<dbReference type="VEuPathDB" id="GiardiaDB:GMRT_14400"/>
<protein>
    <submittedName>
        <fullName evidence="3">Inositol 5-phosphatase 4</fullName>
    </submittedName>
</protein>
<dbReference type="PANTHER" id="PTHR11200">
    <property type="entry name" value="INOSITOL 5-PHOSPHATASE"/>
    <property type="match status" value="1"/>
</dbReference>